<keyword evidence="5" id="KW-1185">Reference proteome</keyword>
<feature type="compositionally biased region" description="Low complexity" evidence="2">
    <location>
        <begin position="372"/>
        <end position="391"/>
    </location>
</feature>
<evidence type="ECO:0000313" key="5">
    <source>
        <dbReference type="Proteomes" id="UP001218218"/>
    </source>
</evidence>
<evidence type="ECO:0000313" key="4">
    <source>
        <dbReference type="EMBL" id="KAJ7364435.1"/>
    </source>
</evidence>
<sequence>MEEQESPPILYASPVTPDSSPQWFPGANGFGVLGSQFWNIQGDMCVHGCRNSIQRRQSTGTITAMPPYAGAHPLSQDSAGVVYTESGAYCSQLLRQGRGYPLYVPEPQKNLPAEYQRTGVCIGDVGTVTPEGIFDFFFNVYLPANHPINANEVPDDFSPLPLYSPRDVFHLDHAPGNYISTSSVQVSTPSVHEDVAIFEEYPGSEFRFNCAGPKGAVLALPHGAHLEKLGNLETLRRYAAKNAESWYEYVKGPRGRQIVNGALYLVTGCEKAASWGMASFNDVSPNTEFKLAFRATSDADSGYRYRWLRGPARQKHADPSLVPGTPPNQTMFIHAYTISLGEGIWGKIFRDVAISQLVDQQQMPKFGNGHAPFGSHNSPSSWSFSPFGTPGQSANGRQHTAGHTQAVLGDAAPIPKIINPSQVINNHILREVPRAAVVLTHDDDWCEILRDDDNQGCFKGASQLLEKIFEHFEIAEEDGASYLIARSQSTPLAIEVSSPTASDVHHNELPEDILTNDDLALLDPDSWDENVTLTYSPSSESDGFSNASRQNSWFPFSDLPTLEEEAFPPTWNWTGRKSPFRLLDPKHASQSAFSTRSNSNSSAVSSGSVFSSLSTHGVLEMPARSDGTSRRSSMADSAGQRNVDLEAARLFVCDICQNSFVSNHAYTDHMKIHNA</sequence>
<evidence type="ECO:0000256" key="2">
    <source>
        <dbReference type="SAM" id="MobiDB-lite"/>
    </source>
</evidence>
<protein>
    <recommendedName>
        <fullName evidence="3">C2H2-type domain-containing protein</fullName>
    </recommendedName>
</protein>
<dbReference type="SMART" id="SM00355">
    <property type="entry name" value="ZnF_C2H2"/>
    <property type="match status" value="1"/>
</dbReference>
<reference evidence="4" key="1">
    <citation type="submission" date="2023-03" db="EMBL/GenBank/DDBJ databases">
        <title>Massive genome expansion in bonnet fungi (Mycena s.s.) driven by repeated elements and novel gene families across ecological guilds.</title>
        <authorList>
            <consortium name="Lawrence Berkeley National Laboratory"/>
            <person name="Harder C.B."/>
            <person name="Miyauchi S."/>
            <person name="Viragh M."/>
            <person name="Kuo A."/>
            <person name="Thoen E."/>
            <person name="Andreopoulos B."/>
            <person name="Lu D."/>
            <person name="Skrede I."/>
            <person name="Drula E."/>
            <person name="Henrissat B."/>
            <person name="Morin E."/>
            <person name="Kohler A."/>
            <person name="Barry K."/>
            <person name="LaButti K."/>
            <person name="Morin E."/>
            <person name="Salamov A."/>
            <person name="Lipzen A."/>
            <person name="Mereny Z."/>
            <person name="Hegedus B."/>
            <person name="Baldrian P."/>
            <person name="Stursova M."/>
            <person name="Weitz H."/>
            <person name="Taylor A."/>
            <person name="Grigoriev I.V."/>
            <person name="Nagy L.G."/>
            <person name="Martin F."/>
            <person name="Kauserud H."/>
        </authorList>
    </citation>
    <scope>NUCLEOTIDE SEQUENCE</scope>
    <source>
        <strain evidence="4">CBHHK002</strain>
    </source>
</reference>
<feature type="compositionally biased region" description="Polar residues" evidence="2">
    <location>
        <begin position="392"/>
        <end position="402"/>
    </location>
</feature>
<proteinExistence type="predicted"/>
<dbReference type="AlphaFoldDB" id="A0AAD7F3Y1"/>
<name>A0AAD7F3Y1_9AGAR</name>
<feature type="region of interest" description="Disordered" evidence="2">
    <location>
        <begin position="365"/>
        <end position="402"/>
    </location>
</feature>
<comment type="caution">
    <text evidence="4">The sequence shown here is derived from an EMBL/GenBank/DDBJ whole genome shotgun (WGS) entry which is preliminary data.</text>
</comment>
<feature type="domain" description="C2H2-type" evidence="3">
    <location>
        <begin position="651"/>
        <end position="675"/>
    </location>
</feature>
<accession>A0AAD7F3Y1</accession>
<evidence type="ECO:0000259" key="3">
    <source>
        <dbReference type="PROSITE" id="PS50157"/>
    </source>
</evidence>
<dbReference type="GO" id="GO:0008270">
    <property type="term" value="F:zinc ion binding"/>
    <property type="evidence" value="ECO:0007669"/>
    <property type="project" value="UniProtKB-KW"/>
</dbReference>
<organism evidence="4 5">
    <name type="scientific">Mycena albidolilacea</name>
    <dbReference type="NCBI Taxonomy" id="1033008"/>
    <lineage>
        <taxon>Eukaryota</taxon>
        <taxon>Fungi</taxon>
        <taxon>Dikarya</taxon>
        <taxon>Basidiomycota</taxon>
        <taxon>Agaricomycotina</taxon>
        <taxon>Agaricomycetes</taxon>
        <taxon>Agaricomycetidae</taxon>
        <taxon>Agaricales</taxon>
        <taxon>Marasmiineae</taxon>
        <taxon>Mycenaceae</taxon>
        <taxon>Mycena</taxon>
    </lineage>
</organism>
<keyword evidence="1" id="KW-0479">Metal-binding</keyword>
<keyword evidence="1" id="KW-0862">Zinc</keyword>
<dbReference type="Proteomes" id="UP001218218">
    <property type="component" value="Unassembled WGS sequence"/>
</dbReference>
<keyword evidence="1" id="KW-0863">Zinc-finger</keyword>
<dbReference type="EMBL" id="JARIHO010000003">
    <property type="protein sequence ID" value="KAJ7364435.1"/>
    <property type="molecule type" value="Genomic_DNA"/>
</dbReference>
<dbReference type="PROSITE" id="PS00028">
    <property type="entry name" value="ZINC_FINGER_C2H2_1"/>
    <property type="match status" value="1"/>
</dbReference>
<gene>
    <name evidence="4" type="ORF">DFH08DRAFT_839314</name>
</gene>
<evidence type="ECO:0000256" key="1">
    <source>
        <dbReference type="PROSITE-ProRule" id="PRU00042"/>
    </source>
</evidence>
<dbReference type="InterPro" id="IPR013087">
    <property type="entry name" value="Znf_C2H2_type"/>
</dbReference>
<dbReference type="PROSITE" id="PS50157">
    <property type="entry name" value="ZINC_FINGER_C2H2_2"/>
    <property type="match status" value="1"/>
</dbReference>